<dbReference type="RefSeq" id="WP_135476854.1">
    <property type="nucleotide sequence ID" value="NZ_SIJK02000004.1"/>
</dbReference>
<dbReference type="EMBL" id="SIJK02000004">
    <property type="protein sequence ID" value="MBP1464799.1"/>
    <property type="molecule type" value="Genomic_DNA"/>
</dbReference>
<sequence length="118" mass="12020">MITIIIWAGVGLVVLGVGGGIATTATTAFIPALFGLVLIVLGWLARNPARTRLMTLIALGIAALGTIAALANVGRLAGAGGVGLNAATFSNLIMAFFSVLPLGFWAVERLTGMKLLED</sequence>
<feature type="transmembrane region" description="Helical" evidence="1">
    <location>
        <begin position="86"/>
        <end position="107"/>
    </location>
</feature>
<comment type="caution">
    <text evidence="2">The sequence shown here is derived from an EMBL/GenBank/DDBJ whole genome shotgun (WGS) entry which is preliminary data.</text>
</comment>
<evidence type="ECO:0000256" key="1">
    <source>
        <dbReference type="SAM" id="Phobius"/>
    </source>
</evidence>
<feature type="transmembrane region" description="Helical" evidence="1">
    <location>
        <begin position="29"/>
        <end position="46"/>
    </location>
</feature>
<evidence type="ECO:0000313" key="2">
    <source>
        <dbReference type="EMBL" id="MBP1464799.1"/>
    </source>
</evidence>
<feature type="transmembrane region" description="Helical" evidence="1">
    <location>
        <begin position="53"/>
        <end position="74"/>
    </location>
</feature>
<keyword evidence="1" id="KW-0472">Membrane</keyword>
<evidence type="ECO:0000313" key="3">
    <source>
        <dbReference type="Proteomes" id="UP001193081"/>
    </source>
</evidence>
<organism evidence="2 3">
    <name type="scientific">Candidatus Chloroploca mongolica</name>
    <dbReference type="NCBI Taxonomy" id="2528176"/>
    <lineage>
        <taxon>Bacteria</taxon>
        <taxon>Bacillati</taxon>
        <taxon>Chloroflexota</taxon>
        <taxon>Chloroflexia</taxon>
        <taxon>Chloroflexales</taxon>
        <taxon>Chloroflexineae</taxon>
        <taxon>Oscillochloridaceae</taxon>
        <taxon>Candidatus Chloroploca</taxon>
    </lineage>
</organism>
<name>A0ABS4D5V1_9CHLR</name>
<dbReference type="Proteomes" id="UP001193081">
    <property type="component" value="Unassembled WGS sequence"/>
</dbReference>
<keyword evidence="1" id="KW-1133">Transmembrane helix</keyword>
<accession>A0ABS4D5V1</accession>
<keyword evidence="1" id="KW-0812">Transmembrane</keyword>
<protein>
    <submittedName>
        <fullName evidence="2">Uncharacterized protein</fullName>
    </submittedName>
</protein>
<proteinExistence type="predicted"/>
<keyword evidence="3" id="KW-1185">Reference proteome</keyword>
<reference evidence="2 3" key="1">
    <citation type="submission" date="2021-03" db="EMBL/GenBank/DDBJ databases">
        <authorList>
            <person name="Grouzdev D.S."/>
        </authorList>
    </citation>
    <scope>NUCLEOTIDE SEQUENCE [LARGE SCALE GENOMIC DNA]</scope>
    <source>
        <strain evidence="2 3">M50-1</strain>
    </source>
</reference>
<gene>
    <name evidence="2" type="ORF">EYB53_003655</name>
</gene>